<dbReference type="EMBL" id="HG739204">
    <property type="protein sequence ID" value="CDP16281.1"/>
    <property type="molecule type" value="Genomic_DNA"/>
</dbReference>
<protein>
    <submittedName>
        <fullName evidence="2">Uncharacterized protein</fullName>
    </submittedName>
</protein>
<accession>A0A068V6M4</accession>
<dbReference type="InParanoid" id="A0A068V6M4"/>
<dbReference type="Pfam" id="PF06966">
    <property type="entry name" value="DUF1295"/>
    <property type="match status" value="1"/>
</dbReference>
<dbReference type="AlphaFoldDB" id="A0A068V6M4"/>
<name>A0A068V6M4_COFCA</name>
<dbReference type="InterPro" id="IPR010721">
    <property type="entry name" value="UstE-like"/>
</dbReference>
<dbReference type="PANTHER" id="PTHR32251">
    <property type="entry name" value="3-OXO-5-ALPHA-STEROID 4-DEHYDROGENASE"/>
    <property type="match status" value="1"/>
</dbReference>
<reference evidence="3" key="1">
    <citation type="journal article" date="2014" name="Science">
        <title>The coffee genome provides insight into the convergent evolution of caffeine biosynthesis.</title>
        <authorList>
            <person name="Denoeud F."/>
            <person name="Carretero-Paulet L."/>
            <person name="Dereeper A."/>
            <person name="Droc G."/>
            <person name="Guyot R."/>
            <person name="Pietrella M."/>
            <person name="Zheng C."/>
            <person name="Alberti A."/>
            <person name="Anthony F."/>
            <person name="Aprea G."/>
            <person name="Aury J.M."/>
            <person name="Bento P."/>
            <person name="Bernard M."/>
            <person name="Bocs S."/>
            <person name="Campa C."/>
            <person name="Cenci A."/>
            <person name="Combes M.C."/>
            <person name="Crouzillat D."/>
            <person name="Da Silva C."/>
            <person name="Daddiego L."/>
            <person name="De Bellis F."/>
            <person name="Dussert S."/>
            <person name="Garsmeur O."/>
            <person name="Gayraud T."/>
            <person name="Guignon V."/>
            <person name="Jahn K."/>
            <person name="Jamilloux V."/>
            <person name="Joet T."/>
            <person name="Labadie K."/>
            <person name="Lan T."/>
            <person name="Leclercq J."/>
            <person name="Lepelley M."/>
            <person name="Leroy T."/>
            <person name="Li L.T."/>
            <person name="Librado P."/>
            <person name="Lopez L."/>
            <person name="Munoz A."/>
            <person name="Noel B."/>
            <person name="Pallavicini A."/>
            <person name="Perrotta G."/>
            <person name="Poncet V."/>
            <person name="Pot D."/>
            <person name="Priyono X."/>
            <person name="Rigoreau M."/>
            <person name="Rouard M."/>
            <person name="Rozas J."/>
            <person name="Tranchant-Dubreuil C."/>
            <person name="VanBuren R."/>
            <person name="Zhang Q."/>
            <person name="Andrade A.C."/>
            <person name="Argout X."/>
            <person name="Bertrand B."/>
            <person name="de Kochko A."/>
            <person name="Graziosi G."/>
            <person name="Henry R.J."/>
            <person name="Jayarama X."/>
            <person name="Ming R."/>
            <person name="Nagai C."/>
            <person name="Rounsley S."/>
            <person name="Sankoff D."/>
            <person name="Giuliano G."/>
            <person name="Albert V.A."/>
            <person name="Wincker P."/>
            <person name="Lashermes P."/>
        </authorList>
    </citation>
    <scope>NUCLEOTIDE SEQUENCE [LARGE SCALE GENOMIC DNA]</scope>
    <source>
        <strain evidence="3">cv. DH200-94</strain>
    </source>
</reference>
<evidence type="ECO:0000313" key="2">
    <source>
        <dbReference type="EMBL" id="CDP16281.1"/>
    </source>
</evidence>
<dbReference type="GO" id="GO:0016020">
    <property type="term" value="C:membrane"/>
    <property type="evidence" value="ECO:0007669"/>
    <property type="project" value="TreeGrafter"/>
</dbReference>
<keyword evidence="1" id="KW-0472">Membrane</keyword>
<keyword evidence="1" id="KW-1133">Transmembrane helix</keyword>
<proteinExistence type="predicted"/>
<gene>
    <name evidence="2" type="ORF">GSCOC_T00018056001</name>
</gene>
<dbReference type="PhylomeDB" id="A0A068V6M4"/>
<keyword evidence="1" id="KW-0812">Transmembrane</keyword>
<organism evidence="2 3">
    <name type="scientific">Coffea canephora</name>
    <name type="common">Robusta coffee</name>
    <dbReference type="NCBI Taxonomy" id="49390"/>
    <lineage>
        <taxon>Eukaryota</taxon>
        <taxon>Viridiplantae</taxon>
        <taxon>Streptophyta</taxon>
        <taxon>Embryophyta</taxon>
        <taxon>Tracheophyta</taxon>
        <taxon>Spermatophyta</taxon>
        <taxon>Magnoliopsida</taxon>
        <taxon>eudicotyledons</taxon>
        <taxon>Gunneridae</taxon>
        <taxon>Pentapetalae</taxon>
        <taxon>asterids</taxon>
        <taxon>lamiids</taxon>
        <taxon>Gentianales</taxon>
        <taxon>Rubiaceae</taxon>
        <taxon>Ixoroideae</taxon>
        <taxon>Gardenieae complex</taxon>
        <taxon>Bertiereae - Coffeeae clade</taxon>
        <taxon>Coffeeae</taxon>
        <taxon>Coffea</taxon>
    </lineage>
</organism>
<dbReference type="Gene3D" id="1.20.120.1630">
    <property type="match status" value="1"/>
</dbReference>
<dbReference type="Gramene" id="CDP16281">
    <property type="protein sequence ID" value="CDP16281"/>
    <property type="gene ID" value="GSCOC_T00018056001"/>
</dbReference>
<keyword evidence="3" id="KW-1185">Reference proteome</keyword>
<dbReference type="Proteomes" id="UP000295252">
    <property type="component" value="Chromosome III"/>
</dbReference>
<sequence>MCESLKMIILHNDYFSTLCSLGKLCFDHPFLLANILFFLNVNVLFWLFGLFPILSSEFMLDMHWSGIPVLSVRCKTTHPLTDDYEFNIWRSRIVILLTWVWSNSFSDSYLCHENWQLGLREDRRFNQLQRAQFWFKYIVSITSNNSHVVAIIFLTSSVRSFWCAVKSKREQLNICDSAAIAVCLAGEIFAYHANKQLRDFVSRNNKLKELGKGVVLILESLWQYSQHPNHIGSSCGGDYSSSQGTWVMAGRLVAHSNRFCLACSYEHAENRTFKA</sequence>
<evidence type="ECO:0000313" key="3">
    <source>
        <dbReference type="Proteomes" id="UP000295252"/>
    </source>
</evidence>
<dbReference type="PANTHER" id="PTHR32251:SF23">
    <property type="entry name" value="3-OXO-5-ALPHA-STEROID 4-DEHYDROGENASE (DUF1295)"/>
    <property type="match status" value="1"/>
</dbReference>
<evidence type="ECO:0000256" key="1">
    <source>
        <dbReference type="SAM" id="Phobius"/>
    </source>
</evidence>
<feature type="transmembrane region" description="Helical" evidence="1">
    <location>
        <begin position="30"/>
        <end position="54"/>
    </location>
</feature>